<dbReference type="HAMAP" id="MF_00098">
    <property type="entry name" value="Met_tRNA_synth_type1"/>
    <property type="match status" value="1"/>
</dbReference>
<protein>
    <recommendedName>
        <fullName evidence="12">Methionine--tRNA ligase</fullName>
        <ecNumber evidence="12">6.1.1.10</ecNumber>
    </recommendedName>
    <alternativeName>
        <fullName evidence="12">Methionyl-tRNA synthetase</fullName>
        <shortName evidence="12">MetRS</shortName>
    </alternativeName>
</protein>
<dbReference type="NCBIfam" id="TIGR00398">
    <property type="entry name" value="metG"/>
    <property type="match status" value="1"/>
</dbReference>
<feature type="binding site" evidence="12">
    <location>
        <position position="147"/>
    </location>
    <ligand>
        <name>Zn(2+)</name>
        <dbReference type="ChEBI" id="CHEBI:29105"/>
    </ligand>
</feature>
<feature type="binding site" evidence="12">
    <location>
        <position position="144"/>
    </location>
    <ligand>
        <name>Zn(2+)</name>
        <dbReference type="ChEBI" id="CHEBI:29105"/>
    </ligand>
</feature>
<dbReference type="Pfam" id="PF09334">
    <property type="entry name" value="tRNA-synt_1g"/>
    <property type="match status" value="1"/>
</dbReference>
<feature type="domain" description="Methionyl/Leucyl tRNA synthetase" evidence="13">
    <location>
        <begin position="7"/>
        <end position="394"/>
    </location>
</feature>
<feature type="binding site" evidence="12">
    <location>
        <position position="157"/>
    </location>
    <ligand>
        <name>Zn(2+)</name>
        <dbReference type="ChEBI" id="CHEBI:29105"/>
    </ligand>
</feature>
<feature type="short sequence motif" description="'KMSKS' region" evidence="12">
    <location>
        <begin position="330"/>
        <end position="334"/>
    </location>
</feature>
<dbReference type="SUPFAM" id="SSF47323">
    <property type="entry name" value="Anticodon-binding domain of a subclass of class I aminoacyl-tRNA synthetases"/>
    <property type="match status" value="1"/>
</dbReference>
<dbReference type="NCBIfam" id="NF001100">
    <property type="entry name" value="PRK00133.1"/>
    <property type="match status" value="1"/>
</dbReference>
<evidence type="ECO:0000256" key="11">
    <source>
        <dbReference type="ARBA" id="ARBA00047364"/>
    </source>
</evidence>
<dbReference type="PROSITE" id="PS00178">
    <property type="entry name" value="AA_TRNA_LIGASE_I"/>
    <property type="match status" value="1"/>
</dbReference>
<dbReference type="InterPro" id="IPR041872">
    <property type="entry name" value="Anticodon_Met"/>
</dbReference>
<evidence type="ECO:0000256" key="4">
    <source>
        <dbReference type="ARBA" id="ARBA00022490"/>
    </source>
</evidence>
<comment type="catalytic activity">
    <reaction evidence="11 12">
        <text>tRNA(Met) + L-methionine + ATP = L-methionyl-tRNA(Met) + AMP + diphosphate</text>
        <dbReference type="Rhea" id="RHEA:13481"/>
        <dbReference type="Rhea" id="RHEA-COMP:9667"/>
        <dbReference type="Rhea" id="RHEA-COMP:9698"/>
        <dbReference type="ChEBI" id="CHEBI:30616"/>
        <dbReference type="ChEBI" id="CHEBI:33019"/>
        <dbReference type="ChEBI" id="CHEBI:57844"/>
        <dbReference type="ChEBI" id="CHEBI:78442"/>
        <dbReference type="ChEBI" id="CHEBI:78530"/>
        <dbReference type="ChEBI" id="CHEBI:456215"/>
        <dbReference type="EC" id="6.1.1.10"/>
    </reaction>
</comment>
<dbReference type="OrthoDB" id="9810191at2"/>
<dbReference type="Gene3D" id="3.40.50.620">
    <property type="entry name" value="HUPs"/>
    <property type="match status" value="1"/>
</dbReference>
<comment type="subcellular location">
    <subcellularLocation>
        <location evidence="2 12">Cytoplasm</location>
    </subcellularLocation>
</comment>
<comment type="similarity">
    <text evidence="3 12">Belongs to the class-I aminoacyl-tRNA synthetase family. MetG type 1 subfamily.</text>
</comment>
<keyword evidence="9 12" id="KW-0648">Protein biosynthesis</keyword>
<evidence type="ECO:0000256" key="12">
    <source>
        <dbReference type="HAMAP-Rule" id="MF_00098"/>
    </source>
</evidence>
<comment type="function">
    <text evidence="1 12">Is required not only for elongation of protein synthesis but also for the initiation of all mRNA translation through initiator tRNA(fMet) aminoacylation.</text>
</comment>
<keyword evidence="7 12" id="KW-0862">Zinc</keyword>
<dbReference type="EC" id="6.1.1.10" evidence="12"/>
<dbReference type="Proteomes" id="UP000298782">
    <property type="component" value="Chromosome"/>
</dbReference>
<dbReference type="InterPro" id="IPR009080">
    <property type="entry name" value="tRNAsynth_Ia_anticodon-bd"/>
</dbReference>
<dbReference type="PANTHER" id="PTHR45765">
    <property type="entry name" value="METHIONINE--TRNA LIGASE"/>
    <property type="match status" value="1"/>
</dbReference>
<dbReference type="InterPro" id="IPR029038">
    <property type="entry name" value="MetRS_Zn"/>
</dbReference>
<reference evidence="15 16" key="2">
    <citation type="submission" date="2019-05" db="EMBL/GenBank/DDBJ databases">
        <title>Genome evolution of the obligate endosymbiont Buchnera aphidicola.</title>
        <authorList>
            <person name="Moran N.A."/>
        </authorList>
    </citation>
    <scope>NUCLEOTIDE SEQUENCE [LARGE SCALE GENOMIC DNA]</scope>
    <source>
        <strain evidence="15 16">Tca</strain>
    </source>
</reference>
<sequence length="549" mass="64661">MSYTNSLVTCAFPYSNGSIHLGHLLEHIQADIWVRYKRMRGQKVIFICADDAHGTAIMIQSKKENITPEQLIHRTLIEHKNDFLNFNVIHDNYYSTHTTENLFFVKKIFSTLQKKNFLKKKNIYQYYDIKENIFLPDRFIKGTCPYCHTKQQYGDNCENCSSIYTATDLIDPKSILSNTKPLLKKTEHLFFDLPQLETFLKNWIYSGVLQSSVLNKIKEWFITGLKPWNISRDQPYFGFNIPNFPNKYFYVWMDAPIGYISTFKNFCHYNKDINFEDFWKIDSPHQLFHFIGKDIIYFHSLFWPAILEAADLRKPTGIFAHGYLTINQKKISKSKGPMILAKDWIKYLDSDSLRYYYASRLSSKVEDIEMNLETFHEKINADIVNKIVNLASRSAYFINVYFKGYLSKELTDIHLYKILISSSRKIESFFENRDFSLVVSEIIKMSNIANQYVNTEAPWNIFNLKNDISKNRVQNICSLSINLFKIIITCLKPIMPDLAQKSEEFLNISLKWEDIVHPLLNHKIALFKKLYSRINKNQVHFLLKTCTLK</sequence>
<evidence type="ECO:0000256" key="10">
    <source>
        <dbReference type="ARBA" id="ARBA00023146"/>
    </source>
</evidence>
<feature type="short sequence motif" description="'HIGH' region" evidence="12">
    <location>
        <begin position="13"/>
        <end position="23"/>
    </location>
</feature>
<evidence type="ECO:0000256" key="6">
    <source>
        <dbReference type="ARBA" id="ARBA00022741"/>
    </source>
</evidence>
<gene>
    <name evidence="12" type="primary">metG</name>
    <name evidence="15" type="ORF">D9V80_00485</name>
</gene>
<keyword evidence="4 12" id="KW-0963">Cytoplasm</keyword>
<dbReference type="PRINTS" id="PR01041">
    <property type="entry name" value="TRNASYNTHMET"/>
</dbReference>
<keyword evidence="5 12" id="KW-0436">Ligase</keyword>
<evidence type="ECO:0000259" key="14">
    <source>
        <dbReference type="Pfam" id="PF19303"/>
    </source>
</evidence>
<dbReference type="RefSeq" id="WP_158353168.1">
    <property type="nucleotide sequence ID" value="NZ_CP034852.1"/>
</dbReference>
<name>A0A4D6Y9H1_9GAMM</name>
<evidence type="ECO:0000256" key="5">
    <source>
        <dbReference type="ARBA" id="ARBA00022598"/>
    </source>
</evidence>
<dbReference type="GO" id="GO:0005524">
    <property type="term" value="F:ATP binding"/>
    <property type="evidence" value="ECO:0007669"/>
    <property type="project" value="UniProtKB-UniRule"/>
</dbReference>
<accession>A0A4D6Y9H1</accession>
<reference evidence="15 16" key="1">
    <citation type="submission" date="2018-12" db="EMBL/GenBank/DDBJ databases">
        <authorList>
            <person name="Chong R.A."/>
        </authorList>
    </citation>
    <scope>NUCLEOTIDE SEQUENCE [LARGE SCALE GENOMIC DNA]</scope>
    <source>
        <strain evidence="15 16">Tca</strain>
    </source>
</reference>
<dbReference type="PANTHER" id="PTHR45765:SF1">
    <property type="entry name" value="METHIONINE--TRNA LIGASE, CYTOPLASMIC"/>
    <property type="match status" value="1"/>
</dbReference>
<evidence type="ECO:0000259" key="13">
    <source>
        <dbReference type="Pfam" id="PF09334"/>
    </source>
</evidence>
<keyword evidence="6 12" id="KW-0547">Nucleotide-binding</keyword>
<evidence type="ECO:0000256" key="2">
    <source>
        <dbReference type="ARBA" id="ARBA00004496"/>
    </source>
</evidence>
<dbReference type="InterPro" id="IPR001412">
    <property type="entry name" value="aa-tRNA-synth_I_CS"/>
</dbReference>
<keyword evidence="12" id="KW-0479">Metal-binding</keyword>
<dbReference type="Pfam" id="PF19303">
    <property type="entry name" value="Anticodon_3"/>
    <property type="match status" value="1"/>
</dbReference>
<organism evidence="15 16">
    <name type="scientific">Buchnera aphidicola</name>
    <name type="common">Thelaxes californica</name>
    <dbReference type="NCBI Taxonomy" id="1315998"/>
    <lineage>
        <taxon>Bacteria</taxon>
        <taxon>Pseudomonadati</taxon>
        <taxon>Pseudomonadota</taxon>
        <taxon>Gammaproteobacteria</taxon>
        <taxon>Enterobacterales</taxon>
        <taxon>Erwiniaceae</taxon>
        <taxon>Buchnera</taxon>
    </lineage>
</organism>
<comment type="cofactor">
    <cofactor evidence="12">
        <name>Zn(2+)</name>
        <dbReference type="ChEBI" id="CHEBI:29105"/>
    </cofactor>
    <text evidence="12">Binds 1 zinc ion per subunit.</text>
</comment>
<evidence type="ECO:0000313" key="15">
    <source>
        <dbReference type="EMBL" id="QCI26646.1"/>
    </source>
</evidence>
<evidence type="ECO:0000313" key="16">
    <source>
        <dbReference type="Proteomes" id="UP000298782"/>
    </source>
</evidence>
<dbReference type="InterPro" id="IPR014729">
    <property type="entry name" value="Rossmann-like_a/b/a_fold"/>
</dbReference>
<dbReference type="GO" id="GO:0046872">
    <property type="term" value="F:metal ion binding"/>
    <property type="evidence" value="ECO:0007669"/>
    <property type="project" value="UniProtKB-KW"/>
</dbReference>
<evidence type="ECO:0000256" key="1">
    <source>
        <dbReference type="ARBA" id="ARBA00003314"/>
    </source>
</evidence>
<comment type="subunit">
    <text evidence="12">Monomer.</text>
</comment>
<dbReference type="EMBL" id="CP034852">
    <property type="protein sequence ID" value="QCI26646.1"/>
    <property type="molecule type" value="Genomic_DNA"/>
</dbReference>
<evidence type="ECO:0000256" key="3">
    <source>
        <dbReference type="ARBA" id="ARBA00008258"/>
    </source>
</evidence>
<evidence type="ECO:0000256" key="7">
    <source>
        <dbReference type="ARBA" id="ARBA00022833"/>
    </source>
</evidence>
<dbReference type="InterPro" id="IPR015413">
    <property type="entry name" value="Methionyl/Leucyl_tRNA_Synth"/>
</dbReference>
<evidence type="ECO:0000256" key="9">
    <source>
        <dbReference type="ARBA" id="ARBA00022917"/>
    </source>
</evidence>
<dbReference type="Gene3D" id="2.20.28.20">
    <property type="entry name" value="Methionyl-tRNA synthetase, Zn-domain"/>
    <property type="match status" value="1"/>
</dbReference>
<dbReference type="AlphaFoldDB" id="A0A4D6Y9H1"/>
<dbReference type="SUPFAM" id="SSF57770">
    <property type="entry name" value="Methionyl-tRNA synthetase (MetRS), Zn-domain"/>
    <property type="match status" value="1"/>
</dbReference>
<dbReference type="GO" id="GO:0006431">
    <property type="term" value="P:methionyl-tRNA aminoacylation"/>
    <property type="evidence" value="ECO:0007669"/>
    <property type="project" value="UniProtKB-UniRule"/>
</dbReference>
<dbReference type="SUPFAM" id="SSF52374">
    <property type="entry name" value="Nucleotidylyl transferase"/>
    <property type="match status" value="1"/>
</dbReference>
<dbReference type="InterPro" id="IPR023458">
    <property type="entry name" value="Met-tRNA_ligase_1"/>
</dbReference>
<dbReference type="GO" id="GO:0004825">
    <property type="term" value="F:methionine-tRNA ligase activity"/>
    <property type="evidence" value="ECO:0007669"/>
    <property type="project" value="UniProtKB-UniRule"/>
</dbReference>
<evidence type="ECO:0000256" key="8">
    <source>
        <dbReference type="ARBA" id="ARBA00022840"/>
    </source>
</evidence>
<dbReference type="FunFam" id="2.20.28.20:FF:000001">
    <property type="entry name" value="Methionine--tRNA ligase"/>
    <property type="match status" value="1"/>
</dbReference>
<keyword evidence="10 12" id="KW-0030">Aminoacyl-tRNA synthetase</keyword>
<feature type="domain" description="Methionyl-tRNA synthetase anticodon-binding" evidence="14">
    <location>
        <begin position="417"/>
        <end position="520"/>
    </location>
</feature>
<keyword evidence="8 12" id="KW-0067">ATP-binding</keyword>
<feature type="binding site" evidence="12">
    <location>
        <position position="160"/>
    </location>
    <ligand>
        <name>Zn(2+)</name>
        <dbReference type="ChEBI" id="CHEBI:29105"/>
    </ligand>
</feature>
<feature type="binding site" evidence="12">
    <location>
        <position position="333"/>
    </location>
    <ligand>
        <name>ATP</name>
        <dbReference type="ChEBI" id="CHEBI:30616"/>
    </ligand>
</feature>
<dbReference type="GO" id="GO:0005829">
    <property type="term" value="C:cytosol"/>
    <property type="evidence" value="ECO:0007669"/>
    <property type="project" value="TreeGrafter"/>
</dbReference>
<proteinExistence type="inferred from homology"/>
<dbReference type="Gene3D" id="1.10.730.10">
    <property type="entry name" value="Isoleucyl-tRNA Synthetase, Domain 1"/>
    <property type="match status" value="1"/>
</dbReference>
<dbReference type="InterPro" id="IPR014758">
    <property type="entry name" value="Met-tRNA_synth"/>
</dbReference>
<dbReference type="InterPro" id="IPR033911">
    <property type="entry name" value="MetRS_core"/>
</dbReference>
<keyword evidence="16" id="KW-1185">Reference proteome</keyword>